<dbReference type="EMBL" id="CP088295">
    <property type="protein sequence ID" value="UUY04167.1"/>
    <property type="molecule type" value="Genomic_DNA"/>
</dbReference>
<dbReference type="RefSeq" id="WP_353862514.1">
    <property type="nucleotide sequence ID" value="NZ_CP088295.1"/>
</dbReference>
<evidence type="ECO:0000313" key="5">
    <source>
        <dbReference type="EMBL" id="UUY03000.1"/>
    </source>
</evidence>
<dbReference type="PANTHER" id="PTHR33055">
    <property type="entry name" value="TRANSPOSASE FOR INSERTION SEQUENCE ELEMENT IS1111A"/>
    <property type="match status" value="1"/>
</dbReference>
<dbReference type="Pfam" id="PF02371">
    <property type="entry name" value="Transposase_20"/>
    <property type="match status" value="1"/>
</dbReference>
<reference evidence="7" key="1">
    <citation type="submission" date="2021-11" db="EMBL/GenBank/DDBJ databases">
        <title>Cultivation dependent microbiological survey of springs from the worlds oldest radium mine currently devoted to the extraction of radon-saturated water.</title>
        <authorList>
            <person name="Kapinusova G."/>
            <person name="Smrhova T."/>
            <person name="Strejcek M."/>
            <person name="Suman J."/>
            <person name="Jani K."/>
            <person name="Pajer P."/>
            <person name="Uhlik O."/>
        </authorList>
    </citation>
    <scope>NUCLEOTIDE SEQUENCE [LARGE SCALE GENOMIC DNA]</scope>
    <source>
        <strain evidence="7">J379</strain>
    </source>
</reference>
<evidence type="ECO:0000313" key="4">
    <source>
        <dbReference type="EMBL" id="UUY02997.1"/>
    </source>
</evidence>
<dbReference type="EMBL" id="CP088295">
    <property type="protein sequence ID" value="UUY03000.1"/>
    <property type="molecule type" value="Genomic_DNA"/>
</dbReference>
<gene>
    <name evidence="6" type="ORF">LRS13_01160</name>
    <name evidence="3" type="ORF">LRS13_14740</name>
    <name evidence="4" type="ORF">LRS13_20300</name>
    <name evidence="5" type="ORF">LRS13_20320</name>
</gene>
<feature type="domain" description="Transposase IS116/IS110/IS902 C-terminal" evidence="2">
    <location>
        <begin position="220"/>
        <end position="292"/>
    </location>
</feature>
<evidence type="ECO:0000259" key="1">
    <source>
        <dbReference type="Pfam" id="PF01548"/>
    </source>
</evidence>
<dbReference type="Pfam" id="PF01548">
    <property type="entry name" value="DEDD_Tnp_IS110"/>
    <property type="match status" value="1"/>
</dbReference>
<dbReference type="EMBL" id="CP088295">
    <property type="protein sequence ID" value="UUY01975.1"/>
    <property type="molecule type" value="Genomic_DNA"/>
</dbReference>
<dbReference type="InterPro" id="IPR003346">
    <property type="entry name" value="Transposase_20"/>
</dbReference>
<dbReference type="Proteomes" id="UP001058860">
    <property type="component" value="Chromosome"/>
</dbReference>
<evidence type="ECO:0000313" key="7">
    <source>
        <dbReference type="Proteomes" id="UP001058860"/>
    </source>
</evidence>
<protein>
    <submittedName>
        <fullName evidence="6">IS110 family transposase</fullName>
    </submittedName>
</protein>
<dbReference type="InterPro" id="IPR002525">
    <property type="entry name" value="Transp_IS110-like_N"/>
</dbReference>
<organism evidence="6 7">
    <name type="scientific">Svornostia abyssi</name>
    <dbReference type="NCBI Taxonomy" id="2898438"/>
    <lineage>
        <taxon>Bacteria</taxon>
        <taxon>Bacillati</taxon>
        <taxon>Actinomycetota</taxon>
        <taxon>Thermoleophilia</taxon>
        <taxon>Solirubrobacterales</taxon>
        <taxon>Baekduiaceae</taxon>
        <taxon>Svornostia</taxon>
    </lineage>
</organism>
<dbReference type="NCBIfam" id="NF033542">
    <property type="entry name" value="transpos_IS110"/>
    <property type="match status" value="1"/>
</dbReference>
<keyword evidence="7" id="KW-1185">Reference proteome</keyword>
<dbReference type="PANTHER" id="PTHR33055:SF3">
    <property type="entry name" value="PUTATIVE TRANSPOSASE FOR IS117-RELATED"/>
    <property type="match status" value="1"/>
</dbReference>
<evidence type="ECO:0000313" key="3">
    <source>
        <dbReference type="EMBL" id="UUY01975.1"/>
    </source>
</evidence>
<feature type="domain" description="Transposase IS110-like N-terminal" evidence="1">
    <location>
        <begin position="8"/>
        <end position="150"/>
    </location>
</feature>
<accession>A0ABY5PHY0</accession>
<proteinExistence type="predicted"/>
<evidence type="ECO:0000313" key="6">
    <source>
        <dbReference type="EMBL" id="UUY04167.1"/>
    </source>
</evidence>
<dbReference type="InterPro" id="IPR047650">
    <property type="entry name" value="Transpos_IS110"/>
</dbReference>
<dbReference type="EMBL" id="CP088295">
    <property type="protein sequence ID" value="UUY02997.1"/>
    <property type="molecule type" value="Genomic_DNA"/>
</dbReference>
<sequence length="361" mass="39655">MAGTMTWVGLDVHARSTHAAAIDAATGELSRIRFGAGLEAPVAWLSELPGPVSACYEAGPTGFGLYRAATAAGLDMRVIAPGKTPRGPSDRVKTDRKDAELLARLLLAGSLTTVVVPPVEVEAARDLMRAHDACRRDLMNARHRVSKMLLRHGRVYPKPTTWTVEHRRWLAAQQFDQPASELTFADLVAAVDGLAARKAALAERLSRLALDEQWWPTVARLRCFRGIDTLTAFALHLELGGDWHRFSRAPQLSAWLGLTPSLNQSGESSRQGAITKTGSTLARRLLVESAWHYGRDPRIGTVLARRQDGQPDHVLQIANRAQQRLHRVYTQMRSRGKHHNVVVVAVARELACFCWAAATAD</sequence>
<name>A0ABY5PHY0_9ACTN</name>
<reference evidence="6" key="2">
    <citation type="journal article" date="2024" name="Int. J. Syst. Evol. Microbiol.">
        <title>Svornostia abyssi gen. nov., sp. nov. isolated from the world's deepest silver-uranium mine currently devoted to the extraction of radon-saturated water.</title>
        <authorList>
            <person name="Kapinusova G."/>
            <person name="Suman J."/>
            <person name="Strejcek M."/>
            <person name="Pajer P."/>
            <person name="Cajthaml T."/>
            <person name="Ulbrich P."/>
            <person name="Neumann-Schaal M."/>
            <person name="Uhlik O."/>
        </authorList>
    </citation>
    <scope>NUCLEOTIDE SEQUENCE</scope>
    <source>
        <strain evidence="6">J379</strain>
    </source>
</reference>
<evidence type="ECO:0000259" key="2">
    <source>
        <dbReference type="Pfam" id="PF02371"/>
    </source>
</evidence>